<gene>
    <name evidence="2" type="ORF">QWZ18_29065</name>
</gene>
<dbReference type="EMBL" id="JAUFPT010000110">
    <property type="protein sequence ID" value="MDN3574636.1"/>
    <property type="molecule type" value="Genomic_DNA"/>
</dbReference>
<sequence>MRAICEPTDLVEPICQGLCSDAVRPELVITPLAGGRQATGPIRPVELGKPTVTIDPKTGLPEDNTAYDIGTNGYPLGTAGVPTGTSQLSGGASAITGGAGR</sequence>
<dbReference type="RefSeq" id="WP_238293364.1">
    <property type="nucleotide sequence ID" value="NZ_BPQS01000068.1"/>
</dbReference>
<feature type="region of interest" description="Disordered" evidence="1">
    <location>
        <begin position="34"/>
        <end position="62"/>
    </location>
</feature>
<feature type="region of interest" description="Disordered" evidence="1">
    <location>
        <begin position="78"/>
        <end position="101"/>
    </location>
</feature>
<comment type="caution">
    <text evidence="2">The sequence shown here is derived from an EMBL/GenBank/DDBJ whole genome shotgun (WGS) entry which is preliminary data.</text>
</comment>
<keyword evidence="3" id="KW-1185">Reference proteome</keyword>
<evidence type="ECO:0000256" key="1">
    <source>
        <dbReference type="SAM" id="MobiDB-lite"/>
    </source>
</evidence>
<proteinExistence type="predicted"/>
<accession>A0ABT8AYY8</accession>
<feature type="compositionally biased region" description="Low complexity" evidence="1">
    <location>
        <begin position="89"/>
        <end position="101"/>
    </location>
</feature>
<evidence type="ECO:0000313" key="2">
    <source>
        <dbReference type="EMBL" id="MDN3574636.1"/>
    </source>
</evidence>
<organism evidence="2 3">
    <name type="scientific">Methylobacterium longum</name>
    <dbReference type="NCBI Taxonomy" id="767694"/>
    <lineage>
        <taxon>Bacteria</taxon>
        <taxon>Pseudomonadati</taxon>
        <taxon>Pseudomonadota</taxon>
        <taxon>Alphaproteobacteria</taxon>
        <taxon>Hyphomicrobiales</taxon>
        <taxon>Methylobacteriaceae</taxon>
        <taxon>Methylobacterium</taxon>
    </lineage>
</organism>
<dbReference type="Proteomes" id="UP001244297">
    <property type="component" value="Unassembled WGS sequence"/>
</dbReference>
<protein>
    <submittedName>
        <fullName evidence="2">Uncharacterized protein</fullName>
    </submittedName>
</protein>
<reference evidence="3" key="1">
    <citation type="journal article" date="2019" name="Int. J. Syst. Evol. Microbiol.">
        <title>The Global Catalogue of Microorganisms (GCM) 10K type strain sequencing project: providing services to taxonomists for standard genome sequencing and annotation.</title>
        <authorList>
            <consortium name="The Broad Institute Genomics Platform"/>
            <consortium name="The Broad Institute Genome Sequencing Center for Infectious Disease"/>
            <person name="Wu L."/>
            <person name="Ma J."/>
        </authorList>
    </citation>
    <scope>NUCLEOTIDE SEQUENCE [LARGE SCALE GENOMIC DNA]</scope>
    <source>
        <strain evidence="3">CECT 7806</strain>
    </source>
</reference>
<evidence type="ECO:0000313" key="3">
    <source>
        <dbReference type="Proteomes" id="UP001244297"/>
    </source>
</evidence>
<name>A0ABT8AYY8_9HYPH</name>